<sequence length="81" mass="9522">MQRYCHEAGLAVTASRPQGKWQCYFARASISKLHEINVVSLLIQNYFLQNEATQWRVRSQRRNLGYSIVTKSRFLKDWSEG</sequence>
<evidence type="ECO:0000313" key="1">
    <source>
        <dbReference type="EMBL" id="CAD6499660.1"/>
    </source>
</evidence>
<dbReference type="Proteomes" id="UP000683417">
    <property type="component" value="Unassembled WGS sequence"/>
</dbReference>
<gene>
    <name evidence="1" type="ORF">BGTH12_LOCUS1018</name>
</gene>
<proteinExistence type="predicted"/>
<dbReference type="EMBL" id="CAJHIT010000002">
    <property type="protein sequence ID" value="CAD6499660.1"/>
    <property type="molecule type" value="Genomic_DNA"/>
</dbReference>
<evidence type="ECO:0000313" key="2">
    <source>
        <dbReference type="Proteomes" id="UP000683417"/>
    </source>
</evidence>
<comment type="caution">
    <text evidence="1">The sequence shown here is derived from an EMBL/GenBank/DDBJ whole genome shotgun (WGS) entry which is preliminary data.</text>
</comment>
<protein>
    <submittedName>
        <fullName evidence="1">BgTH12-03768</fullName>
    </submittedName>
</protein>
<organism evidence="1 2">
    <name type="scientific">Blumeria graminis f. sp. triticale</name>
    <dbReference type="NCBI Taxonomy" id="1689686"/>
    <lineage>
        <taxon>Eukaryota</taxon>
        <taxon>Fungi</taxon>
        <taxon>Dikarya</taxon>
        <taxon>Ascomycota</taxon>
        <taxon>Pezizomycotina</taxon>
        <taxon>Leotiomycetes</taxon>
        <taxon>Erysiphales</taxon>
        <taxon>Erysiphaceae</taxon>
        <taxon>Blumeria</taxon>
    </lineage>
</organism>
<name>A0A9W4CVS4_BLUGR</name>
<reference evidence="1" key="1">
    <citation type="submission" date="2020-10" db="EMBL/GenBank/DDBJ databases">
        <authorList>
            <person name="Muller C M."/>
        </authorList>
    </citation>
    <scope>NUCLEOTIDE SEQUENCE</scope>
    <source>
        <strain evidence="1">THUN-12</strain>
    </source>
</reference>
<dbReference type="AlphaFoldDB" id="A0A9W4CVS4"/>
<accession>A0A9W4CVS4</accession>